<evidence type="ECO:0000313" key="2">
    <source>
        <dbReference type="EMBL" id="QHU31541.1"/>
    </source>
</evidence>
<keyword evidence="1" id="KW-0175">Coiled coil</keyword>
<evidence type="ECO:0000256" key="1">
    <source>
        <dbReference type="SAM" id="Coils"/>
    </source>
</evidence>
<dbReference type="AlphaFoldDB" id="A0A6C0LP71"/>
<organism evidence="2">
    <name type="scientific">viral metagenome</name>
    <dbReference type="NCBI Taxonomy" id="1070528"/>
    <lineage>
        <taxon>unclassified sequences</taxon>
        <taxon>metagenomes</taxon>
        <taxon>organismal metagenomes</taxon>
    </lineage>
</organism>
<proteinExistence type="predicted"/>
<feature type="coiled-coil region" evidence="1">
    <location>
        <begin position="517"/>
        <end position="551"/>
    </location>
</feature>
<dbReference type="EMBL" id="MN740529">
    <property type="protein sequence ID" value="QHU31541.1"/>
    <property type="molecule type" value="Genomic_DNA"/>
</dbReference>
<accession>A0A6C0LP71</accession>
<name>A0A6C0LP71_9ZZZZ</name>
<protein>
    <submittedName>
        <fullName evidence="2">Uncharacterized protein</fullName>
    </submittedName>
</protein>
<reference evidence="2" key="1">
    <citation type="journal article" date="2020" name="Nature">
        <title>Giant virus diversity and host interactions through global metagenomics.</title>
        <authorList>
            <person name="Schulz F."/>
            <person name="Roux S."/>
            <person name="Paez-Espino D."/>
            <person name="Jungbluth S."/>
            <person name="Walsh D.A."/>
            <person name="Denef V.J."/>
            <person name="McMahon K.D."/>
            <person name="Konstantinidis K.T."/>
            <person name="Eloe-Fadrosh E.A."/>
            <person name="Kyrpides N.C."/>
            <person name="Woyke T."/>
        </authorList>
    </citation>
    <scope>NUCLEOTIDE SEQUENCE</scope>
    <source>
        <strain evidence="2">GVMAG-M-3300027963-21</strain>
    </source>
</reference>
<sequence>MASKKTKKKDTSNKPIMSVDTHIDYLTYSLAEQYDFLERLFKNDEKKERMGRWLENVKVEEDIGEPYIENPLLGYPYIKGDDLYINRDVSYQALHKWCVLHYKDLTVAKLPKPIDEIIDDEANRWKRKPTEDPYTHKEVRVSLLPNSEYVILYKKIMNKLVGNILKADTEDTAKTDRILTVEECFRVKYSLPYEHAHILSTTPLYYDYLFVVYFVNSKTIQYDPEFKNELTIYLDSAVYTTGKVSDIETPYTLFLKNYITRMSESPLSIISIVMKLSAEIKNMMLLKPIPITSVDIDRVKFNMNVLEYCKRVLYKSPYPIIEGYLKEYEKNEAINAINVRTSPTIAKGTTISNARVRTSPTVVEDVRITARNAEMRRRSFLAYSSVAVVRKDDIYLLEQSIKKLLLSELETMKKDGDFKKDFEYIYEMIVAYIKNKDSDAFETSLSIYNSILKLYMDNKNHRRGVYKYIRDTYKGIGIGIDEPPQMPIKPHMTSDLQRYKIRKERNGKERNGLQEYYKNDKKTIEEYEIELMEYNKRLKEYQLKKEIYDRIYYGTYSPKKPLLSLNVYKGFLKEELPHGSIRKTKSDEVRISGRSGIPSFAYYSDKVFSDKKHHSPNGYYKNDIDPYTQEEFRNMNPKKQKYVSDIVYNIGKRDIHYRFDTVSVYNYILKCIDNCNKPINFFNRTELTDANLKEICNKIKYFTKMPTYSSSEIKALLKDCIKYDNRLVFDYDIEGHPEQKGKDIVGVRKVYLNIKLGNILFRVSDANYANAANVVLLLPHFNRYKFPMENSVPKDIFKILQTKLSEGALIGSKYFPYRKNNTILTLPKFEFDLNDDAPKTLEKLKAYKQEILMLNAS</sequence>